<dbReference type="GO" id="GO:0003723">
    <property type="term" value="F:RNA binding"/>
    <property type="evidence" value="ECO:0007669"/>
    <property type="project" value="InterPro"/>
</dbReference>
<keyword evidence="5 10" id="KW-0507">mRNA processing</keyword>
<evidence type="ECO:0000256" key="11">
    <source>
        <dbReference type="SAM" id="MobiDB-lite"/>
    </source>
</evidence>
<dbReference type="PANTHER" id="PTHR23338">
    <property type="entry name" value="SMALL NUCLEAR RIBONUCLEOPROTEIN SM"/>
    <property type="match status" value="1"/>
</dbReference>
<dbReference type="Pfam" id="PF01423">
    <property type="entry name" value="LSM"/>
    <property type="match status" value="1"/>
</dbReference>
<evidence type="ECO:0000256" key="9">
    <source>
        <dbReference type="ARBA" id="ARBA00023274"/>
    </source>
</evidence>
<feature type="domain" description="Sm" evidence="12">
    <location>
        <begin position="12"/>
        <end position="84"/>
    </location>
</feature>
<name>A0A1S8X5J1_OPIVI</name>
<evidence type="ECO:0000256" key="6">
    <source>
        <dbReference type="ARBA" id="ARBA00022728"/>
    </source>
</evidence>
<dbReference type="SMART" id="SM00651">
    <property type="entry name" value="Sm"/>
    <property type="match status" value="1"/>
</dbReference>
<feature type="region of interest" description="Disordered" evidence="11">
    <location>
        <begin position="92"/>
        <end position="134"/>
    </location>
</feature>
<dbReference type="InterPro" id="IPR001163">
    <property type="entry name" value="Sm_dom_euk/arc"/>
</dbReference>
<evidence type="ECO:0000259" key="12">
    <source>
        <dbReference type="PROSITE" id="PS52002"/>
    </source>
</evidence>
<dbReference type="PROSITE" id="PS52002">
    <property type="entry name" value="SM"/>
    <property type="match status" value="1"/>
</dbReference>
<evidence type="ECO:0000256" key="7">
    <source>
        <dbReference type="ARBA" id="ARBA00023187"/>
    </source>
</evidence>
<evidence type="ECO:0000313" key="13">
    <source>
        <dbReference type="EMBL" id="OON21995.1"/>
    </source>
</evidence>
<keyword evidence="4" id="KW-0963">Cytoplasm</keyword>
<keyword evidence="14" id="KW-1185">Reference proteome</keyword>
<dbReference type="InterPro" id="IPR027141">
    <property type="entry name" value="LSm4/Sm_D1/D3"/>
</dbReference>
<protein>
    <recommendedName>
        <fullName evidence="10">Small nuclear ribonucleoprotein Sm D1</fullName>
    </recommendedName>
    <alternativeName>
        <fullName evidence="10">snRNP core protein D1</fullName>
    </alternativeName>
</protein>
<dbReference type="InterPro" id="IPR047575">
    <property type="entry name" value="Sm"/>
</dbReference>
<dbReference type="EMBL" id="KV891921">
    <property type="protein sequence ID" value="OON21995.1"/>
    <property type="molecule type" value="Genomic_DNA"/>
</dbReference>
<evidence type="ECO:0000256" key="4">
    <source>
        <dbReference type="ARBA" id="ARBA00022490"/>
    </source>
</evidence>
<evidence type="ECO:0000256" key="3">
    <source>
        <dbReference type="ARBA" id="ARBA00008146"/>
    </source>
</evidence>
<sequence length="232" mass="25370">MVKKLSGSLFLADLTFLMKLSHETVTMELKNGTQVHGSIAGVDVSMNTHLRSVTVTLKNRESMNLDTLTVRGNNIRYFILPESLPLDTLLIDEGPPKRKPGREVPPVIRGRGRGLRGRGRGGPRGRSRGPPIRGAVGDARIRLDCLNSAIDGVFEVTGTFCGLGSGDDEEGEVDGGEDGEENAESWWSTSYDKANMVVTLQRVTNPDKITEKKSDFPDRLAVIVQSRLRLKA</sequence>
<gene>
    <name evidence="13" type="ORF">X801_02107</name>
</gene>
<evidence type="ECO:0000313" key="14">
    <source>
        <dbReference type="Proteomes" id="UP000243686"/>
    </source>
</evidence>
<proteinExistence type="inferred from homology"/>
<dbReference type="Gene3D" id="2.30.30.100">
    <property type="match status" value="1"/>
</dbReference>
<dbReference type="CDD" id="cd01724">
    <property type="entry name" value="Sm_D1"/>
    <property type="match status" value="1"/>
</dbReference>
<dbReference type="GO" id="GO:0005681">
    <property type="term" value="C:spliceosomal complex"/>
    <property type="evidence" value="ECO:0007669"/>
    <property type="project" value="UniProtKB-KW"/>
</dbReference>
<keyword evidence="6" id="KW-0747">Spliceosome</keyword>
<dbReference type="GO" id="GO:0005737">
    <property type="term" value="C:cytoplasm"/>
    <property type="evidence" value="ECO:0007669"/>
    <property type="project" value="UniProtKB-SubCell"/>
</dbReference>
<evidence type="ECO:0000256" key="2">
    <source>
        <dbReference type="ARBA" id="ARBA00004496"/>
    </source>
</evidence>
<dbReference type="InterPro" id="IPR034102">
    <property type="entry name" value="Sm_D1"/>
</dbReference>
<keyword evidence="8 10" id="KW-0539">Nucleus</keyword>
<keyword evidence="7 10" id="KW-0508">mRNA splicing</keyword>
<comment type="subcellular location">
    <subcellularLocation>
        <location evidence="2">Cytoplasm</location>
    </subcellularLocation>
    <subcellularLocation>
        <location evidence="1 10">Nucleus</location>
    </subcellularLocation>
</comment>
<dbReference type="Proteomes" id="UP000243686">
    <property type="component" value="Unassembled WGS sequence"/>
</dbReference>
<comment type="similarity">
    <text evidence="3 10">Belongs to the snRNP core protein family.</text>
</comment>
<evidence type="ECO:0000256" key="5">
    <source>
        <dbReference type="ARBA" id="ARBA00022664"/>
    </source>
</evidence>
<accession>A0A1S8X5J1</accession>
<evidence type="ECO:0000256" key="1">
    <source>
        <dbReference type="ARBA" id="ARBA00004123"/>
    </source>
</evidence>
<reference evidence="13 14" key="1">
    <citation type="submission" date="2015-03" db="EMBL/GenBank/DDBJ databases">
        <title>Draft genome of the nematode, Opisthorchis viverrini.</title>
        <authorList>
            <person name="Mitreva M."/>
        </authorList>
    </citation>
    <scope>NUCLEOTIDE SEQUENCE [LARGE SCALE GENOMIC DNA]</scope>
    <source>
        <strain evidence="13">Khon Kaen</strain>
    </source>
</reference>
<evidence type="ECO:0000256" key="10">
    <source>
        <dbReference type="RuleBase" id="RU365054"/>
    </source>
</evidence>
<dbReference type="FunFam" id="2.30.30.100:FF:000016">
    <property type="entry name" value="Small nuclear ribonucleoprotein Sm D1"/>
    <property type="match status" value="1"/>
</dbReference>
<dbReference type="AlphaFoldDB" id="A0A1S8X5J1"/>
<dbReference type="InterPro" id="IPR010920">
    <property type="entry name" value="LSM_dom_sf"/>
</dbReference>
<dbReference type="GO" id="GO:0000387">
    <property type="term" value="P:spliceosomal snRNP assembly"/>
    <property type="evidence" value="ECO:0007669"/>
    <property type="project" value="UniProtKB-UniRule"/>
</dbReference>
<organism evidence="13 14">
    <name type="scientific">Opisthorchis viverrini</name>
    <name type="common">Southeast Asian liver fluke</name>
    <dbReference type="NCBI Taxonomy" id="6198"/>
    <lineage>
        <taxon>Eukaryota</taxon>
        <taxon>Metazoa</taxon>
        <taxon>Spiralia</taxon>
        <taxon>Lophotrochozoa</taxon>
        <taxon>Platyhelminthes</taxon>
        <taxon>Trematoda</taxon>
        <taxon>Digenea</taxon>
        <taxon>Opisthorchiida</taxon>
        <taxon>Opisthorchiata</taxon>
        <taxon>Opisthorchiidae</taxon>
        <taxon>Opisthorchis</taxon>
    </lineage>
</organism>
<dbReference type="SUPFAM" id="SSF50182">
    <property type="entry name" value="Sm-like ribonucleoproteins"/>
    <property type="match status" value="1"/>
</dbReference>
<evidence type="ECO:0000256" key="8">
    <source>
        <dbReference type="ARBA" id="ARBA00023242"/>
    </source>
</evidence>
<keyword evidence="9 10" id="KW-0687">Ribonucleoprotein</keyword>
<feature type="compositionally biased region" description="Basic residues" evidence="11">
    <location>
        <begin position="110"/>
        <end position="127"/>
    </location>
</feature>
<comment type="function">
    <text evidence="10">Plays a role in pre-mRNA splicing as a core component of the spliceosomal U1, U2, U4 and U5 small nuclear ribonucleoproteins (snRNPs), the building blocks of the spliceosome.</text>
</comment>